<dbReference type="InterPro" id="IPR050490">
    <property type="entry name" value="Bact_solute-bd_prot1"/>
</dbReference>
<accession>A0ABP6RTJ2</accession>
<keyword evidence="3" id="KW-1185">Reference proteome</keyword>
<dbReference type="SUPFAM" id="SSF53850">
    <property type="entry name" value="Periplasmic binding protein-like II"/>
    <property type="match status" value="1"/>
</dbReference>
<dbReference type="Pfam" id="PF01547">
    <property type="entry name" value="SBP_bac_1"/>
    <property type="match status" value="1"/>
</dbReference>
<feature type="signal peptide" evidence="1">
    <location>
        <begin position="1"/>
        <end position="28"/>
    </location>
</feature>
<dbReference type="EMBL" id="BAAAYK010000038">
    <property type="protein sequence ID" value="GAA3361506.1"/>
    <property type="molecule type" value="Genomic_DNA"/>
</dbReference>
<reference evidence="3" key="1">
    <citation type="journal article" date="2019" name="Int. J. Syst. Evol. Microbiol.">
        <title>The Global Catalogue of Microorganisms (GCM) 10K type strain sequencing project: providing services to taxonomists for standard genome sequencing and annotation.</title>
        <authorList>
            <consortium name="The Broad Institute Genomics Platform"/>
            <consortium name="The Broad Institute Genome Sequencing Center for Infectious Disease"/>
            <person name="Wu L."/>
            <person name="Ma J."/>
        </authorList>
    </citation>
    <scope>NUCLEOTIDE SEQUENCE [LARGE SCALE GENOMIC DNA]</scope>
    <source>
        <strain evidence="3">JCM 9687</strain>
    </source>
</reference>
<protein>
    <submittedName>
        <fullName evidence="2">Sugar ABC transporter substrate-binding protein</fullName>
    </submittedName>
</protein>
<sequence length="453" mass="49325">MPMNFGRKWWSLVAMAAAVLLTASCAGAGAIGSGDGRRVLRVAVVSNPQMEDMQDLVGEFEAQHPDVRVRFISLPENQARDKITQSVATGSGQFDVVMVSNYETPIWAANGWLHDLDPRMDATPGYDKDDFIPSIKDSLSYQGHMYAAPFYGETALLNYRKDLFAEAGLTMPENPTWQQVADMAAKLDGGPGGRAGICLRGLPGWGEVMAPLNTMINSFGGRWFDEDWNAQLTSPEVREAVNFYVNLVRDHGEPGASSSGFTECLTEFGQGNAAMMFDSTSSAGTLEDPKESTVSGKIGYANAPTGPGGKPASWLYTWALGVPKTTEMPDEAFDFIAWSTSKQYLRTVGERLGWQNLPPGSRQSTYEMPEYEKAAAAFGQQTLHGISRVDQTTPSSQPTPYQGLQFVRIPEFVDLGTRVSQQMSAAIAGSKTADEALEQAQRYADTVGENYRP</sequence>
<feature type="chain" id="PRO_5045706911" evidence="1">
    <location>
        <begin position="29"/>
        <end position="453"/>
    </location>
</feature>
<evidence type="ECO:0000313" key="2">
    <source>
        <dbReference type="EMBL" id="GAA3361506.1"/>
    </source>
</evidence>
<dbReference type="PANTHER" id="PTHR43649:SF12">
    <property type="entry name" value="DIACETYLCHITOBIOSE BINDING PROTEIN DASA"/>
    <property type="match status" value="1"/>
</dbReference>
<organism evidence="2 3">
    <name type="scientific">Saccharopolyspora gregorii</name>
    <dbReference type="NCBI Taxonomy" id="33914"/>
    <lineage>
        <taxon>Bacteria</taxon>
        <taxon>Bacillati</taxon>
        <taxon>Actinomycetota</taxon>
        <taxon>Actinomycetes</taxon>
        <taxon>Pseudonocardiales</taxon>
        <taxon>Pseudonocardiaceae</taxon>
        <taxon>Saccharopolyspora</taxon>
    </lineage>
</organism>
<dbReference type="PROSITE" id="PS51257">
    <property type="entry name" value="PROKAR_LIPOPROTEIN"/>
    <property type="match status" value="1"/>
</dbReference>
<evidence type="ECO:0000313" key="3">
    <source>
        <dbReference type="Proteomes" id="UP001500483"/>
    </source>
</evidence>
<dbReference type="InterPro" id="IPR006059">
    <property type="entry name" value="SBP"/>
</dbReference>
<name>A0ABP6RTJ2_9PSEU</name>
<dbReference type="Gene3D" id="3.40.190.10">
    <property type="entry name" value="Periplasmic binding protein-like II"/>
    <property type="match status" value="2"/>
</dbReference>
<dbReference type="PANTHER" id="PTHR43649">
    <property type="entry name" value="ARABINOSE-BINDING PROTEIN-RELATED"/>
    <property type="match status" value="1"/>
</dbReference>
<dbReference type="CDD" id="cd13585">
    <property type="entry name" value="PBP2_TMBP_like"/>
    <property type="match status" value="1"/>
</dbReference>
<evidence type="ECO:0000256" key="1">
    <source>
        <dbReference type="SAM" id="SignalP"/>
    </source>
</evidence>
<dbReference type="Proteomes" id="UP001500483">
    <property type="component" value="Unassembled WGS sequence"/>
</dbReference>
<keyword evidence="1" id="KW-0732">Signal</keyword>
<dbReference type="RefSeq" id="WP_344929312.1">
    <property type="nucleotide sequence ID" value="NZ_BAAAYK010000038.1"/>
</dbReference>
<proteinExistence type="predicted"/>
<comment type="caution">
    <text evidence="2">The sequence shown here is derived from an EMBL/GenBank/DDBJ whole genome shotgun (WGS) entry which is preliminary data.</text>
</comment>
<gene>
    <name evidence="2" type="ORF">GCM10020366_45700</name>
</gene>